<gene>
    <name evidence="2" type="ORF">LX64_03960</name>
</gene>
<sequence length="151" mass="17176">MSTAIQAPFALVLERDINRVKNELMLYNNNDNIWITSVNINNPAGNLALHIAGLLQQYVVVHIGGGTYQRSKETEWSTKNLPFEELIGILDEAKTAVVSTLERLDDTILQEDYPLPLNGMTVSKQWALFYIIAHLNYHLGQINYHRRLLDA</sequence>
<dbReference type="EMBL" id="QLLL01000008">
    <property type="protein sequence ID" value="RAJ00258.1"/>
    <property type="molecule type" value="Genomic_DNA"/>
</dbReference>
<dbReference type="SUPFAM" id="SSF109854">
    <property type="entry name" value="DinB/YfiT-like putative metalloenzymes"/>
    <property type="match status" value="1"/>
</dbReference>
<dbReference type="Proteomes" id="UP000249547">
    <property type="component" value="Unassembled WGS sequence"/>
</dbReference>
<name>A0A327Q8W9_9BACT</name>
<reference evidence="2 3" key="1">
    <citation type="submission" date="2018-06" db="EMBL/GenBank/DDBJ databases">
        <title>Genomic Encyclopedia of Archaeal and Bacterial Type Strains, Phase II (KMG-II): from individual species to whole genera.</title>
        <authorList>
            <person name="Goeker M."/>
        </authorList>
    </citation>
    <scope>NUCLEOTIDE SEQUENCE [LARGE SCALE GENOMIC DNA]</scope>
    <source>
        <strain evidence="2 3">DSM 23857</strain>
    </source>
</reference>
<evidence type="ECO:0000259" key="1">
    <source>
        <dbReference type="Pfam" id="PF12867"/>
    </source>
</evidence>
<comment type="caution">
    <text evidence="2">The sequence shown here is derived from an EMBL/GenBank/DDBJ whole genome shotgun (WGS) entry which is preliminary data.</text>
</comment>
<evidence type="ECO:0000313" key="3">
    <source>
        <dbReference type="Proteomes" id="UP000249547"/>
    </source>
</evidence>
<proteinExistence type="predicted"/>
<feature type="domain" description="DinB-like" evidence="1">
    <location>
        <begin position="41"/>
        <end position="142"/>
    </location>
</feature>
<dbReference type="Pfam" id="PF12867">
    <property type="entry name" value="DinB_2"/>
    <property type="match status" value="1"/>
</dbReference>
<dbReference type="InterPro" id="IPR024775">
    <property type="entry name" value="DinB-like"/>
</dbReference>
<dbReference type="RefSeq" id="WP_111599385.1">
    <property type="nucleotide sequence ID" value="NZ_QLLL01000008.1"/>
</dbReference>
<dbReference type="Gene3D" id="1.20.120.450">
    <property type="entry name" value="dinb family like domain"/>
    <property type="match status" value="1"/>
</dbReference>
<accession>A0A327Q8W9</accession>
<dbReference type="OrthoDB" id="893570at2"/>
<organism evidence="2 3">
    <name type="scientific">Chitinophaga skermanii</name>
    <dbReference type="NCBI Taxonomy" id="331697"/>
    <lineage>
        <taxon>Bacteria</taxon>
        <taxon>Pseudomonadati</taxon>
        <taxon>Bacteroidota</taxon>
        <taxon>Chitinophagia</taxon>
        <taxon>Chitinophagales</taxon>
        <taxon>Chitinophagaceae</taxon>
        <taxon>Chitinophaga</taxon>
    </lineage>
</organism>
<dbReference type="InterPro" id="IPR034660">
    <property type="entry name" value="DinB/YfiT-like"/>
</dbReference>
<protein>
    <submittedName>
        <fullName evidence="2">DinB family protein</fullName>
    </submittedName>
</protein>
<evidence type="ECO:0000313" key="2">
    <source>
        <dbReference type="EMBL" id="RAJ00258.1"/>
    </source>
</evidence>
<dbReference type="AlphaFoldDB" id="A0A327Q8W9"/>
<keyword evidence="3" id="KW-1185">Reference proteome</keyword>